<dbReference type="AlphaFoldDB" id="A0A9D7PRJ8"/>
<dbReference type="SUPFAM" id="SSF53335">
    <property type="entry name" value="S-adenosyl-L-methionine-dependent methyltransferases"/>
    <property type="match status" value="1"/>
</dbReference>
<dbReference type="Gene3D" id="3.40.50.150">
    <property type="entry name" value="Vaccinia Virus protein VP39"/>
    <property type="match status" value="1"/>
</dbReference>
<gene>
    <name evidence="1" type="ORF">IPL58_02105</name>
</gene>
<reference evidence="1" key="1">
    <citation type="submission" date="2020-10" db="EMBL/GenBank/DDBJ databases">
        <title>Connecting structure to function with the recovery of over 1000 high-quality activated sludge metagenome-assembled genomes encoding full-length rRNA genes using long-read sequencing.</title>
        <authorList>
            <person name="Singleton C.M."/>
            <person name="Petriglieri F."/>
            <person name="Kristensen J.M."/>
            <person name="Kirkegaard R.H."/>
            <person name="Michaelsen T.Y."/>
            <person name="Andersen M.H."/>
            <person name="Karst S.M."/>
            <person name="Dueholm M.S."/>
            <person name="Nielsen P.H."/>
            <person name="Albertsen M."/>
        </authorList>
    </citation>
    <scope>NUCLEOTIDE SEQUENCE</scope>
    <source>
        <strain evidence="1">Hirt_18-Q3-R61-65_BATAC.395</strain>
    </source>
</reference>
<keyword evidence="1" id="KW-0489">Methyltransferase</keyword>
<dbReference type="GO" id="GO:0008168">
    <property type="term" value="F:methyltransferase activity"/>
    <property type="evidence" value="ECO:0007669"/>
    <property type="project" value="UniProtKB-KW"/>
</dbReference>
<dbReference type="Pfam" id="PF13489">
    <property type="entry name" value="Methyltransf_23"/>
    <property type="match status" value="1"/>
</dbReference>
<accession>A0A9D7PRJ8</accession>
<sequence length="173" mass="18755">MLTGKKRVLEVGCGDGFGMPVVCQSVDHVHGVDFEPLLLEDNKRRLAQWPCSFSVLDIVSEPPAERFDAAYSLDVIEHIPAAQENAYFGNICAALPPAGVLIVGTPNVTAEAYATEASRAGHINLKSHTALRAAMAAHFDNVFLFSMNDELVHTGYYPMAHYLFAVGVGRRAP</sequence>
<dbReference type="CDD" id="cd02440">
    <property type="entry name" value="AdoMet_MTases"/>
    <property type="match status" value="1"/>
</dbReference>
<evidence type="ECO:0000313" key="2">
    <source>
        <dbReference type="Proteomes" id="UP000886689"/>
    </source>
</evidence>
<organism evidence="1 2">
    <name type="scientific">Candidatus Proximibacter danicus</name>
    <dbReference type="NCBI Taxonomy" id="2954365"/>
    <lineage>
        <taxon>Bacteria</taxon>
        <taxon>Pseudomonadati</taxon>
        <taxon>Pseudomonadota</taxon>
        <taxon>Betaproteobacteria</taxon>
        <taxon>Candidatus Proximibacter</taxon>
    </lineage>
</organism>
<protein>
    <submittedName>
        <fullName evidence="1">Methyltransferase domain-containing protein</fullName>
    </submittedName>
</protein>
<dbReference type="EMBL" id="JADJUC010000002">
    <property type="protein sequence ID" value="MBK8523004.1"/>
    <property type="molecule type" value="Genomic_DNA"/>
</dbReference>
<dbReference type="PANTHER" id="PTHR43861">
    <property type="entry name" value="TRANS-ACONITATE 2-METHYLTRANSFERASE-RELATED"/>
    <property type="match status" value="1"/>
</dbReference>
<comment type="caution">
    <text evidence="1">The sequence shown here is derived from an EMBL/GenBank/DDBJ whole genome shotgun (WGS) entry which is preliminary data.</text>
</comment>
<evidence type="ECO:0000313" key="1">
    <source>
        <dbReference type="EMBL" id="MBK8523004.1"/>
    </source>
</evidence>
<dbReference type="Proteomes" id="UP000886689">
    <property type="component" value="Unassembled WGS sequence"/>
</dbReference>
<name>A0A9D7PRJ8_9PROT</name>
<proteinExistence type="predicted"/>
<dbReference type="InterPro" id="IPR029063">
    <property type="entry name" value="SAM-dependent_MTases_sf"/>
</dbReference>
<keyword evidence="1" id="KW-0808">Transferase</keyword>
<dbReference type="GO" id="GO:0032259">
    <property type="term" value="P:methylation"/>
    <property type="evidence" value="ECO:0007669"/>
    <property type="project" value="UniProtKB-KW"/>
</dbReference>